<name>A0A0A2M709_9FLAO</name>
<evidence type="ECO:0000313" key="2">
    <source>
        <dbReference type="Proteomes" id="UP000030152"/>
    </source>
</evidence>
<proteinExistence type="predicted"/>
<protein>
    <submittedName>
        <fullName evidence="1">Uncharacterized protein</fullName>
    </submittedName>
</protein>
<organism evidence="1 2">
    <name type="scientific">Flavobacterium rivuli WB 3.3-2 = DSM 21788</name>
    <dbReference type="NCBI Taxonomy" id="1121895"/>
    <lineage>
        <taxon>Bacteria</taxon>
        <taxon>Pseudomonadati</taxon>
        <taxon>Bacteroidota</taxon>
        <taxon>Flavobacteriia</taxon>
        <taxon>Flavobacteriales</taxon>
        <taxon>Flavobacteriaceae</taxon>
        <taxon>Flavobacterium</taxon>
    </lineage>
</organism>
<sequence>MNKQQAITHFKQIIAVAKQGKEVAMQNYNTATQLESEANSALEKLGVSPGQARKGKHKLPDKDILKIRANFTK</sequence>
<comment type="caution">
    <text evidence="1">The sequence shown here is derived from an EMBL/GenBank/DDBJ whole genome shotgun (WGS) entry which is preliminary data.</text>
</comment>
<dbReference type="STRING" id="1121895.GCA_000378485_01146"/>
<dbReference type="eggNOG" id="ENOG502ZYRM">
    <property type="taxonomic scope" value="Bacteria"/>
</dbReference>
<dbReference type="Proteomes" id="UP000030152">
    <property type="component" value="Unassembled WGS sequence"/>
</dbReference>
<dbReference type="OrthoDB" id="1376626at2"/>
<evidence type="ECO:0000313" key="1">
    <source>
        <dbReference type="EMBL" id="KGO88069.1"/>
    </source>
</evidence>
<dbReference type="EMBL" id="JRLX01000002">
    <property type="protein sequence ID" value="KGO88069.1"/>
    <property type="molecule type" value="Genomic_DNA"/>
</dbReference>
<accession>A0A0A2M709</accession>
<gene>
    <name evidence="1" type="ORF">Q765_03160</name>
</gene>
<keyword evidence="2" id="KW-1185">Reference proteome</keyword>
<dbReference type="AlphaFoldDB" id="A0A0A2M709"/>
<reference evidence="1 2" key="1">
    <citation type="submission" date="2013-09" db="EMBL/GenBank/DDBJ databases">
        <authorList>
            <person name="Zeng Z."/>
            <person name="Chen C."/>
        </authorList>
    </citation>
    <scope>NUCLEOTIDE SEQUENCE [LARGE SCALE GENOMIC DNA]</scope>
    <source>
        <strain evidence="1 2">WB 3.3-2</strain>
    </source>
</reference>
<dbReference type="RefSeq" id="WP_020212276.1">
    <property type="nucleotide sequence ID" value="NZ_JRLX01000002.1"/>
</dbReference>